<accession>A0A392QA94</accession>
<keyword evidence="2" id="KW-1185">Reference proteome</keyword>
<feature type="non-terminal residue" evidence="1">
    <location>
        <position position="18"/>
    </location>
</feature>
<proteinExistence type="predicted"/>
<sequence length="18" mass="1868">MEPPPEPQVTGAGETISK</sequence>
<evidence type="ECO:0000313" key="2">
    <source>
        <dbReference type="Proteomes" id="UP000265520"/>
    </source>
</evidence>
<dbReference type="AlphaFoldDB" id="A0A392QA94"/>
<evidence type="ECO:0000313" key="1">
    <source>
        <dbReference type="EMBL" id="MCI21058.1"/>
    </source>
</evidence>
<protein>
    <submittedName>
        <fullName evidence="1">Uncharacterized protein</fullName>
    </submittedName>
</protein>
<name>A0A392QA94_9FABA</name>
<organism evidence="1 2">
    <name type="scientific">Trifolium medium</name>
    <dbReference type="NCBI Taxonomy" id="97028"/>
    <lineage>
        <taxon>Eukaryota</taxon>
        <taxon>Viridiplantae</taxon>
        <taxon>Streptophyta</taxon>
        <taxon>Embryophyta</taxon>
        <taxon>Tracheophyta</taxon>
        <taxon>Spermatophyta</taxon>
        <taxon>Magnoliopsida</taxon>
        <taxon>eudicotyledons</taxon>
        <taxon>Gunneridae</taxon>
        <taxon>Pentapetalae</taxon>
        <taxon>rosids</taxon>
        <taxon>fabids</taxon>
        <taxon>Fabales</taxon>
        <taxon>Fabaceae</taxon>
        <taxon>Papilionoideae</taxon>
        <taxon>50 kb inversion clade</taxon>
        <taxon>NPAAA clade</taxon>
        <taxon>Hologalegina</taxon>
        <taxon>IRL clade</taxon>
        <taxon>Trifolieae</taxon>
        <taxon>Trifolium</taxon>
    </lineage>
</organism>
<reference evidence="1 2" key="1">
    <citation type="journal article" date="2018" name="Front. Plant Sci.">
        <title>Red Clover (Trifolium pratense) and Zigzag Clover (T. medium) - A Picture of Genomic Similarities and Differences.</title>
        <authorList>
            <person name="Dluhosova J."/>
            <person name="Istvanek J."/>
            <person name="Nedelnik J."/>
            <person name="Repkova J."/>
        </authorList>
    </citation>
    <scope>NUCLEOTIDE SEQUENCE [LARGE SCALE GENOMIC DNA]</scope>
    <source>
        <strain evidence="2">cv. 10/8</strain>
        <tissue evidence="1">Leaf</tissue>
    </source>
</reference>
<comment type="caution">
    <text evidence="1">The sequence shown here is derived from an EMBL/GenBank/DDBJ whole genome shotgun (WGS) entry which is preliminary data.</text>
</comment>
<dbReference type="Proteomes" id="UP000265520">
    <property type="component" value="Unassembled WGS sequence"/>
</dbReference>
<dbReference type="EMBL" id="LXQA010123085">
    <property type="protein sequence ID" value="MCI21058.1"/>
    <property type="molecule type" value="Genomic_DNA"/>
</dbReference>